<dbReference type="PaxDb" id="65489-OBART03G26820.1"/>
<dbReference type="AlphaFoldDB" id="A0A0D3FLI4"/>
<reference evidence="2" key="2">
    <citation type="submission" date="2015-03" db="UniProtKB">
        <authorList>
            <consortium name="EnsemblPlants"/>
        </authorList>
    </citation>
    <scope>IDENTIFICATION</scope>
</reference>
<evidence type="ECO:0000313" key="3">
    <source>
        <dbReference type="Proteomes" id="UP000026960"/>
    </source>
</evidence>
<evidence type="ECO:0000259" key="1">
    <source>
        <dbReference type="Pfam" id="PF12620"/>
    </source>
</evidence>
<reference evidence="2" key="1">
    <citation type="journal article" date="2009" name="Rice">
        <title>De Novo Next Generation Sequencing of Plant Genomes.</title>
        <authorList>
            <person name="Rounsley S."/>
            <person name="Marri P.R."/>
            <person name="Yu Y."/>
            <person name="He R."/>
            <person name="Sisneros N."/>
            <person name="Goicoechea J.L."/>
            <person name="Lee S.J."/>
            <person name="Angelova A."/>
            <person name="Kudrna D."/>
            <person name="Luo M."/>
            <person name="Affourtit J."/>
            <person name="Desany B."/>
            <person name="Knight J."/>
            <person name="Niazi F."/>
            <person name="Egholm M."/>
            <person name="Wing R.A."/>
        </authorList>
    </citation>
    <scope>NUCLEOTIDE SEQUENCE [LARGE SCALE GENOMIC DNA]</scope>
    <source>
        <strain evidence="2">cv. IRGC 105608</strain>
    </source>
</reference>
<dbReference type="InterPro" id="IPR022256">
    <property type="entry name" value="DUF3778"/>
</dbReference>
<protein>
    <recommendedName>
        <fullName evidence="1">DUF3778 domain-containing protein</fullName>
    </recommendedName>
</protein>
<sequence>MPKWMAEVMVSRGGAAPCERGVGLGALGGVAPCGCGVVHEALGGSALCSGGGLRALCSSVVLCGGADGYGALGGSALCGAAHSFHGFAVASDCYFSVTVKIFHGVSFLQSEYLFFIGSLLLSICRVLLQFLLDLSSQCFYKSSAILGLLQREVLLHPSDYSCDVGYLFFGILLPFYPCIVRVEQIMLLRSNGKLRGTNLLSPVTPTSRSTAQQLTSNWCHFRGDSRRSFPIHQAVSM</sequence>
<dbReference type="Pfam" id="PF12620">
    <property type="entry name" value="DUF3778"/>
    <property type="match status" value="1"/>
</dbReference>
<name>A0A0D3FLI4_9ORYZ</name>
<accession>A0A0D3FLI4</accession>
<feature type="domain" description="DUF3778" evidence="1">
    <location>
        <begin position="178"/>
        <end position="206"/>
    </location>
</feature>
<organism evidence="2">
    <name type="scientific">Oryza barthii</name>
    <dbReference type="NCBI Taxonomy" id="65489"/>
    <lineage>
        <taxon>Eukaryota</taxon>
        <taxon>Viridiplantae</taxon>
        <taxon>Streptophyta</taxon>
        <taxon>Embryophyta</taxon>
        <taxon>Tracheophyta</taxon>
        <taxon>Spermatophyta</taxon>
        <taxon>Magnoliopsida</taxon>
        <taxon>Liliopsida</taxon>
        <taxon>Poales</taxon>
        <taxon>Poaceae</taxon>
        <taxon>BOP clade</taxon>
        <taxon>Oryzoideae</taxon>
        <taxon>Oryzeae</taxon>
        <taxon>Oryzinae</taxon>
        <taxon>Oryza</taxon>
    </lineage>
</organism>
<proteinExistence type="predicted"/>
<dbReference type="HOGENOM" id="CLU_102358_0_0_1"/>
<evidence type="ECO:0000313" key="2">
    <source>
        <dbReference type="EnsemblPlants" id="OBART03G26820.1"/>
    </source>
</evidence>
<keyword evidence="3" id="KW-1185">Reference proteome</keyword>
<dbReference type="Proteomes" id="UP000026960">
    <property type="component" value="Chromosome 3"/>
</dbReference>
<dbReference type="EnsemblPlants" id="OBART03G26820.1">
    <property type="protein sequence ID" value="OBART03G26820.1"/>
    <property type="gene ID" value="OBART03G26820"/>
</dbReference>
<dbReference type="Gramene" id="OBART03G26820.1">
    <property type="protein sequence ID" value="OBART03G26820.1"/>
    <property type="gene ID" value="OBART03G26820"/>
</dbReference>